<proteinExistence type="predicted"/>
<dbReference type="Pfam" id="PF13585">
    <property type="entry name" value="CHU_C"/>
    <property type="match status" value="1"/>
</dbReference>
<dbReference type="InterPro" id="IPR035986">
    <property type="entry name" value="PKD_dom_sf"/>
</dbReference>
<sequence>MYATIAYGQKEAANWYFGKKAGVSFTEPGPQALLNGRLDTNEGCATISNNKGELLFYTDGITVWNRNHNVMLNGQSLLGDPSSSQSAIIVPKPKSNSIYYIFTVAATAGNDGLRYSEVDMNLDNGKGAITNVKNVLLTTPSTEKITAVQHANGLDFWVIAHAWNNANFLSYRITESGVSTSPVISSVGSIHNGDAGNSIGYMKASPNGKKVALAKWNIDSVVEIFDFDANTGILTKPITIDNVFGKEQKTGAYGIEFSPNSKVLYVSDVNLNNSSSKLYQFDLSNSDKQSILDSSTIIYSGSDILSAIQLAIDRKLYISNTVSSYLDVIEYPNTIGFACNYNNQGLSLNRRITIFGLPPFIQSFFVAKIEANNVCLGNVNSFKIDTDEPIDEINWDFGDGVTSNVQSPEHVYEFSGVYTVNATIISMANTYNLTTQVEIFDNPKIEMQTEYFICDAQPIKLSLNTTHDAYLWSTGETKSEITIDTPGSYKITVFDSYSGSSVFCESSLDIRVIESGMPKSIQIDTVDWTRNNNSIIIQAEGIGQYEYSLDNENYQSSNRFDNLSSGDYIIYIRDSNGCGVLEEEVYLLDYPKFFTPNGDGVHDLWNIRFAETEPSISIQIFDRYGKLLKAFDQNSTGWDGTFNGAIMPTDGYWFVVNRPSKNKIYKGHFTLKR</sequence>
<gene>
    <name evidence="2" type="ORF">GCM10022257_26100</name>
</gene>
<dbReference type="InterPro" id="IPR000601">
    <property type="entry name" value="PKD_dom"/>
</dbReference>
<dbReference type="SUPFAM" id="SSF49299">
    <property type="entry name" value="PKD domain"/>
    <property type="match status" value="1"/>
</dbReference>
<evidence type="ECO:0000313" key="2">
    <source>
        <dbReference type="EMBL" id="GAA4270509.1"/>
    </source>
</evidence>
<dbReference type="Proteomes" id="UP001500027">
    <property type="component" value="Unassembled WGS sequence"/>
</dbReference>
<comment type="caution">
    <text evidence="2">The sequence shown here is derived from an EMBL/GenBank/DDBJ whole genome shotgun (WGS) entry which is preliminary data.</text>
</comment>
<keyword evidence="3" id="KW-1185">Reference proteome</keyword>
<dbReference type="SUPFAM" id="SSF63829">
    <property type="entry name" value="Calcium-dependent phosphotriesterase"/>
    <property type="match status" value="1"/>
</dbReference>
<dbReference type="InterPro" id="IPR015943">
    <property type="entry name" value="WD40/YVTN_repeat-like_dom_sf"/>
</dbReference>
<protein>
    <recommendedName>
        <fullName evidence="1">PKD domain-containing protein</fullName>
    </recommendedName>
</protein>
<name>A0ABP8EEK9_9FLAO</name>
<dbReference type="SMART" id="SM00089">
    <property type="entry name" value="PKD"/>
    <property type="match status" value="1"/>
</dbReference>
<dbReference type="Gene3D" id="2.130.10.10">
    <property type="entry name" value="YVTN repeat-like/Quinoprotein amine dehydrogenase"/>
    <property type="match status" value="1"/>
</dbReference>
<dbReference type="InterPro" id="IPR013783">
    <property type="entry name" value="Ig-like_fold"/>
</dbReference>
<evidence type="ECO:0000313" key="3">
    <source>
        <dbReference type="Proteomes" id="UP001500027"/>
    </source>
</evidence>
<dbReference type="InterPro" id="IPR026341">
    <property type="entry name" value="T9SS_type_B"/>
</dbReference>
<reference evidence="3" key="1">
    <citation type="journal article" date="2019" name="Int. J. Syst. Evol. Microbiol.">
        <title>The Global Catalogue of Microorganisms (GCM) 10K type strain sequencing project: providing services to taxonomists for standard genome sequencing and annotation.</title>
        <authorList>
            <consortium name="The Broad Institute Genomics Platform"/>
            <consortium name="The Broad Institute Genome Sequencing Center for Infectious Disease"/>
            <person name="Wu L."/>
            <person name="Ma J."/>
        </authorList>
    </citation>
    <scope>NUCLEOTIDE SEQUENCE [LARGE SCALE GENOMIC DNA]</scope>
    <source>
        <strain evidence="3">JCM 17452</strain>
    </source>
</reference>
<dbReference type="EMBL" id="BAABAV010000003">
    <property type="protein sequence ID" value="GAA4270509.1"/>
    <property type="molecule type" value="Genomic_DNA"/>
</dbReference>
<dbReference type="NCBIfam" id="TIGR04131">
    <property type="entry name" value="Bac_Flav_CTERM"/>
    <property type="match status" value="1"/>
</dbReference>
<organism evidence="2 3">
    <name type="scientific">Hyunsoonleella aestuarii</name>
    <dbReference type="NCBI Taxonomy" id="912802"/>
    <lineage>
        <taxon>Bacteria</taxon>
        <taxon>Pseudomonadati</taxon>
        <taxon>Bacteroidota</taxon>
        <taxon>Flavobacteriia</taxon>
        <taxon>Flavobacteriales</taxon>
        <taxon>Flavobacteriaceae</taxon>
    </lineage>
</organism>
<dbReference type="Pfam" id="PF18911">
    <property type="entry name" value="PKD_4"/>
    <property type="match status" value="1"/>
</dbReference>
<accession>A0ABP8EEK9</accession>
<dbReference type="PROSITE" id="PS50093">
    <property type="entry name" value="PKD"/>
    <property type="match status" value="1"/>
</dbReference>
<feature type="domain" description="PKD" evidence="1">
    <location>
        <begin position="386"/>
        <end position="439"/>
    </location>
</feature>
<dbReference type="InterPro" id="IPR022409">
    <property type="entry name" value="PKD/Chitinase_dom"/>
</dbReference>
<dbReference type="CDD" id="cd00146">
    <property type="entry name" value="PKD"/>
    <property type="match status" value="1"/>
</dbReference>
<dbReference type="Gene3D" id="2.60.40.10">
    <property type="entry name" value="Immunoglobulins"/>
    <property type="match status" value="1"/>
</dbReference>
<evidence type="ECO:0000259" key="1">
    <source>
        <dbReference type="PROSITE" id="PS50093"/>
    </source>
</evidence>